<reference evidence="1 2" key="1">
    <citation type="submission" date="2019-01" db="EMBL/GenBank/DDBJ databases">
        <authorList>
            <person name="Sayadi A."/>
        </authorList>
    </citation>
    <scope>NUCLEOTIDE SEQUENCE [LARGE SCALE GENOMIC DNA]</scope>
</reference>
<name>A0A653BHY9_CALMS</name>
<protein>
    <submittedName>
        <fullName evidence="1">Uncharacterized protein</fullName>
    </submittedName>
</protein>
<gene>
    <name evidence="1" type="ORF">CALMAC_LOCUS1097</name>
</gene>
<accession>A0A653BHY9</accession>
<evidence type="ECO:0000313" key="1">
    <source>
        <dbReference type="EMBL" id="VEN35103.1"/>
    </source>
</evidence>
<organism evidence="1 2">
    <name type="scientific">Callosobruchus maculatus</name>
    <name type="common">Southern cowpea weevil</name>
    <name type="synonym">Pulse bruchid</name>
    <dbReference type="NCBI Taxonomy" id="64391"/>
    <lineage>
        <taxon>Eukaryota</taxon>
        <taxon>Metazoa</taxon>
        <taxon>Ecdysozoa</taxon>
        <taxon>Arthropoda</taxon>
        <taxon>Hexapoda</taxon>
        <taxon>Insecta</taxon>
        <taxon>Pterygota</taxon>
        <taxon>Neoptera</taxon>
        <taxon>Endopterygota</taxon>
        <taxon>Coleoptera</taxon>
        <taxon>Polyphaga</taxon>
        <taxon>Cucujiformia</taxon>
        <taxon>Chrysomeloidea</taxon>
        <taxon>Chrysomelidae</taxon>
        <taxon>Bruchinae</taxon>
        <taxon>Bruchini</taxon>
        <taxon>Callosobruchus</taxon>
    </lineage>
</organism>
<keyword evidence="2" id="KW-1185">Reference proteome</keyword>
<dbReference type="EMBL" id="CAACVG010001227">
    <property type="protein sequence ID" value="VEN35103.1"/>
    <property type="molecule type" value="Genomic_DNA"/>
</dbReference>
<evidence type="ECO:0000313" key="2">
    <source>
        <dbReference type="Proteomes" id="UP000410492"/>
    </source>
</evidence>
<dbReference type="Proteomes" id="UP000410492">
    <property type="component" value="Unassembled WGS sequence"/>
</dbReference>
<sequence length="8" mass="919">MLLTFVVP</sequence>
<proteinExistence type="predicted"/>